<dbReference type="AlphaFoldDB" id="A0A9K3NQ11"/>
<gene>
    <name evidence="1" type="ORF">HanXRQr2_Chr04g0146661</name>
</gene>
<reference evidence="1" key="2">
    <citation type="submission" date="2020-06" db="EMBL/GenBank/DDBJ databases">
        <title>Helianthus annuus Genome sequencing and assembly Release 2.</title>
        <authorList>
            <person name="Gouzy J."/>
            <person name="Langlade N."/>
            <person name="Munos S."/>
        </authorList>
    </citation>
    <scope>NUCLEOTIDE SEQUENCE</scope>
    <source>
        <tissue evidence="1">Leaves</tissue>
    </source>
</reference>
<organism evidence="1 2">
    <name type="scientific">Helianthus annuus</name>
    <name type="common">Common sunflower</name>
    <dbReference type="NCBI Taxonomy" id="4232"/>
    <lineage>
        <taxon>Eukaryota</taxon>
        <taxon>Viridiplantae</taxon>
        <taxon>Streptophyta</taxon>
        <taxon>Embryophyta</taxon>
        <taxon>Tracheophyta</taxon>
        <taxon>Spermatophyta</taxon>
        <taxon>Magnoliopsida</taxon>
        <taxon>eudicotyledons</taxon>
        <taxon>Gunneridae</taxon>
        <taxon>Pentapetalae</taxon>
        <taxon>asterids</taxon>
        <taxon>campanulids</taxon>
        <taxon>Asterales</taxon>
        <taxon>Asteraceae</taxon>
        <taxon>Asteroideae</taxon>
        <taxon>Heliantheae alliance</taxon>
        <taxon>Heliantheae</taxon>
        <taxon>Helianthus</taxon>
    </lineage>
</organism>
<evidence type="ECO:0000313" key="2">
    <source>
        <dbReference type="Proteomes" id="UP000215914"/>
    </source>
</evidence>
<proteinExistence type="predicted"/>
<name>A0A9K3NQ11_HELAN</name>
<reference evidence="1" key="1">
    <citation type="journal article" date="2017" name="Nature">
        <title>The sunflower genome provides insights into oil metabolism, flowering and Asterid evolution.</title>
        <authorList>
            <person name="Badouin H."/>
            <person name="Gouzy J."/>
            <person name="Grassa C.J."/>
            <person name="Murat F."/>
            <person name="Staton S.E."/>
            <person name="Cottret L."/>
            <person name="Lelandais-Briere C."/>
            <person name="Owens G.L."/>
            <person name="Carrere S."/>
            <person name="Mayjonade B."/>
            <person name="Legrand L."/>
            <person name="Gill N."/>
            <person name="Kane N.C."/>
            <person name="Bowers J.E."/>
            <person name="Hubner S."/>
            <person name="Bellec A."/>
            <person name="Berard A."/>
            <person name="Berges H."/>
            <person name="Blanchet N."/>
            <person name="Boniface M.C."/>
            <person name="Brunel D."/>
            <person name="Catrice O."/>
            <person name="Chaidir N."/>
            <person name="Claudel C."/>
            <person name="Donnadieu C."/>
            <person name="Faraut T."/>
            <person name="Fievet G."/>
            <person name="Helmstetter N."/>
            <person name="King M."/>
            <person name="Knapp S.J."/>
            <person name="Lai Z."/>
            <person name="Le Paslier M.C."/>
            <person name="Lippi Y."/>
            <person name="Lorenzon L."/>
            <person name="Mandel J.R."/>
            <person name="Marage G."/>
            <person name="Marchand G."/>
            <person name="Marquand E."/>
            <person name="Bret-Mestries E."/>
            <person name="Morien E."/>
            <person name="Nambeesan S."/>
            <person name="Nguyen T."/>
            <person name="Pegot-Espagnet P."/>
            <person name="Pouilly N."/>
            <person name="Raftis F."/>
            <person name="Sallet E."/>
            <person name="Schiex T."/>
            <person name="Thomas J."/>
            <person name="Vandecasteele C."/>
            <person name="Vares D."/>
            <person name="Vear F."/>
            <person name="Vautrin S."/>
            <person name="Crespi M."/>
            <person name="Mangin B."/>
            <person name="Burke J.M."/>
            <person name="Salse J."/>
            <person name="Munos S."/>
            <person name="Vincourt P."/>
            <person name="Rieseberg L.H."/>
            <person name="Langlade N.B."/>
        </authorList>
    </citation>
    <scope>NUCLEOTIDE SEQUENCE</scope>
    <source>
        <tissue evidence="1">Leaves</tissue>
    </source>
</reference>
<dbReference type="EMBL" id="MNCJ02000319">
    <property type="protein sequence ID" value="KAF5808549.1"/>
    <property type="molecule type" value="Genomic_DNA"/>
</dbReference>
<accession>A0A9K3NQ11</accession>
<keyword evidence="2" id="KW-1185">Reference proteome</keyword>
<dbReference type="Gramene" id="mRNA:HanXRQr2_Chr04g0146661">
    <property type="protein sequence ID" value="CDS:HanXRQr2_Chr04g0146661.1"/>
    <property type="gene ID" value="HanXRQr2_Chr04g0146661"/>
</dbReference>
<evidence type="ECO:0000313" key="1">
    <source>
        <dbReference type="EMBL" id="KAF5808549.1"/>
    </source>
</evidence>
<sequence>MFAQLKGFSSVHLLRFAPNFFHHSLSIAHLQHTHSSLFFKMVALLQLGSDVDSL</sequence>
<protein>
    <submittedName>
        <fullName evidence="1">Uncharacterized protein</fullName>
    </submittedName>
</protein>
<comment type="caution">
    <text evidence="1">The sequence shown here is derived from an EMBL/GenBank/DDBJ whole genome shotgun (WGS) entry which is preliminary data.</text>
</comment>
<dbReference type="Proteomes" id="UP000215914">
    <property type="component" value="Unassembled WGS sequence"/>
</dbReference>